<protein>
    <submittedName>
        <fullName evidence="1">Uncharacterized protein</fullName>
    </submittedName>
</protein>
<proteinExistence type="predicted"/>
<evidence type="ECO:0000313" key="2">
    <source>
        <dbReference type="Proteomes" id="UP000765509"/>
    </source>
</evidence>
<accession>A0A9Q3JQS8</accession>
<dbReference type="EMBL" id="AVOT02079621">
    <property type="protein sequence ID" value="MBW0566743.1"/>
    <property type="molecule type" value="Genomic_DNA"/>
</dbReference>
<name>A0A9Q3JQS8_9BASI</name>
<keyword evidence="2" id="KW-1185">Reference proteome</keyword>
<reference evidence="1" key="1">
    <citation type="submission" date="2021-03" db="EMBL/GenBank/DDBJ databases">
        <title>Draft genome sequence of rust myrtle Austropuccinia psidii MF-1, a brazilian biotype.</title>
        <authorList>
            <person name="Quecine M.C."/>
            <person name="Pachon D.M.R."/>
            <person name="Bonatelli M.L."/>
            <person name="Correr F.H."/>
            <person name="Franceschini L.M."/>
            <person name="Leite T.F."/>
            <person name="Margarido G.R.A."/>
            <person name="Almeida C.A."/>
            <person name="Ferrarezi J.A."/>
            <person name="Labate C.A."/>
        </authorList>
    </citation>
    <scope>NUCLEOTIDE SEQUENCE</scope>
    <source>
        <strain evidence="1">MF-1</strain>
    </source>
</reference>
<sequence>MPQKDNMTTQHLFLLISLGSTHFTNSFPLKFFGFISEGNHQHLFTRLKLTLLQINWRYMDEAIDTTVFLNLKYKENSPYVNDERKAFC</sequence>
<comment type="caution">
    <text evidence="1">The sequence shown here is derived from an EMBL/GenBank/DDBJ whole genome shotgun (WGS) entry which is preliminary data.</text>
</comment>
<evidence type="ECO:0000313" key="1">
    <source>
        <dbReference type="EMBL" id="MBW0566743.1"/>
    </source>
</evidence>
<organism evidence="1 2">
    <name type="scientific">Austropuccinia psidii MF-1</name>
    <dbReference type="NCBI Taxonomy" id="1389203"/>
    <lineage>
        <taxon>Eukaryota</taxon>
        <taxon>Fungi</taxon>
        <taxon>Dikarya</taxon>
        <taxon>Basidiomycota</taxon>
        <taxon>Pucciniomycotina</taxon>
        <taxon>Pucciniomycetes</taxon>
        <taxon>Pucciniales</taxon>
        <taxon>Sphaerophragmiaceae</taxon>
        <taxon>Austropuccinia</taxon>
    </lineage>
</organism>
<dbReference type="AlphaFoldDB" id="A0A9Q3JQS8"/>
<dbReference type="Proteomes" id="UP000765509">
    <property type="component" value="Unassembled WGS sequence"/>
</dbReference>
<gene>
    <name evidence="1" type="ORF">O181_106458</name>
</gene>